<feature type="compositionally biased region" description="Polar residues" evidence="1">
    <location>
        <begin position="26"/>
        <end position="51"/>
    </location>
</feature>
<keyword evidence="3" id="KW-1185">Reference proteome</keyword>
<protein>
    <submittedName>
        <fullName evidence="2">Uncharacterized protein</fullName>
    </submittedName>
</protein>
<feature type="region of interest" description="Disordered" evidence="1">
    <location>
        <begin position="1"/>
        <end position="71"/>
    </location>
</feature>
<organism evidence="2 3">
    <name type="scientific">Cuscuta europaea</name>
    <name type="common">European dodder</name>
    <dbReference type="NCBI Taxonomy" id="41803"/>
    <lineage>
        <taxon>Eukaryota</taxon>
        <taxon>Viridiplantae</taxon>
        <taxon>Streptophyta</taxon>
        <taxon>Embryophyta</taxon>
        <taxon>Tracheophyta</taxon>
        <taxon>Spermatophyta</taxon>
        <taxon>Magnoliopsida</taxon>
        <taxon>eudicotyledons</taxon>
        <taxon>Gunneridae</taxon>
        <taxon>Pentapetalae</taxon>
        <taxon>asterids</taxon>
        <taxon>lamiids</taxon>
        <taxon>Solanales</taxon>
        <taxon>Convolvulaceae</taxon>
        <taxon>Cuscuteae</taxon>
        <taxon>Cuscuta</taxon>
        <taxon>Cuscuta subgen. Cuscuta</taxon>
    </lineage>
</organism>
<dbReference type="AlphaFoldDB" id="A0A9P0YZA8"/>
<accession>A0A9P0YZA8</accession>
<dbReference type="Proteomes" id="UP001152484">
    <property type="component" value="Unassembled WGS sequence"/>
</dbReference>
<evidence type="ECO:0000256" key="1">
    <source>
        <dbReference type="SAM" id="MobiDB-lite"/>
    </source>
</evidence>
<proteinExistence type="predicted"/>
<reference evidence="2" key="1">
    <citation type="submission" date="2022-07" db="EMBL/GenBank/DDBJ databases">
        <authorList>
            <person name="Macas J."/>
            <person name="Novak P."/>
            <person name="Neumann P."/>
        </authorList>
    </citation>
    <scope>NUCLEOTIDE SEQUENCE</scope>
</reference>
<comment type="caution">
    <text evidence="2">The sequence shown here is derived from an EMBL/GenBank/DDBJ whole genome shotgun (WGS) entry which is preliminary data.</text>
</comment>
<gene>
    <name evidence="2" type="ORF">CEURO_LOCUS8401</name>
</gene>
<evidence type="ECO:0000313" key="2">
    <source>
        <dbReference type="EMBL" id="CAH9082791.1"/>
    </source>
</evidence>
<sequence length="198" mass="22785">MVELDVTSRGVSPRDTNRGGDGSPDDATTGTSFTSGHQLEPSSKLMTTGNPSEPGVSINRPPSPKGQPATTILSSDEMHDQLEDIIIHDKWPRQWTEMDQTMQDEECEDMQRNWFLRELINKCAEDIIRLEDDERKEGENYKESQKTLESVVRQSAGRLPKTEKPWDNVRIKAPFQEEIRERIWRRPDKVKPLNELKL</sequence>
<name>A0A9P0YZA8_CUSEU</name>
<dbReference type="EMBL" id="CAMAPE010000016">
    <property type="protein sequence ID" value="CAH9082791.1"/>
    <property type="molecule type" value="Genomic_DNA"/>
</dbReference>
<evidence type="ECO:0000313" key="3">
    <source>
        <dbReference type="Proteomes" id="UP001152484"/>
    </source>
</evidence>